<dbReference type="GO" id="GO:0005840">
    <property type="term" value="C:ribosome"/>
    <property type="evidence" value="ECO:0007669"/>
    <property type="project" value="UniProtKB-KW"/>
</dbReference>
<evidence type="ECO:0000259" key="1">
    <source>
        <dbReference type="Pfam" id="PF01248"/>
    </source>
</evidence>
<comment type="caution">
    <text evidence="2">The sequence shown here is derived from an EMBL/GenBank/DDBJ whole genome shotgun (WGS) entry which is preliminary data.</text>
</comment>
<keyword evidence="3" id="KW-1185">Reference proteome</keyword>
<organism evidence="2 3">
    <name type="scientific">Negativicoccus succinicivorans</name>
    <dbReference type="NCBI Taxonomy" id="620903"/>
    <lineage>
        <taxon>Bacteria</taxon>
        <taxon>Bacillati</taxon>
        <taxon>Bacillota</taxon>
        <taxon>Negativicutes</taxon>
        <taxon>Veillonellales</taxon>
        <taxon>Veillonellaceae</taxon>
        <taxon>Negativicoccus</taxon>
    </lineage>
</organism>
<dbReference type="Gene3D" id="3.30.1330.30">
    <property type="match status" value="1"/>
</dbReference>
<dbReference type="Pfam" id="PF01248">
    <property type="entry name" value="Ribosomal_L7Ae"/>
    <property type="match status" value="1"/>
</dbReference>
<accession>A0A841QYD6</accession>
<sequence>MSLEELAQQPFAVGAKEAGRAVRDGRAKEVWLARDAQERITQPLLLLCQEQGVPVVATYSRAELGEACKLPVKAAAVAVLCS</sequence>
<keyword evidence="2" id="KW-0687">Ribonucleoprotein</keyword>
<evidence type="ECO:0000313" key="2">
    <source>
        <dbReference type="EMBL" id="MBB6477624.1"/>
    </source>
</evidence>
<dbReference type="InterPro" id="IPR004038">
    <property type="entry name" value="Ribosomal_eL8/eL30/eS12/Gad45"/>
</dbReference>
<dbReference type="EMBL" id="JACHHI010000002">
    <property type="protein sequence ID" value="MBB6477624.1"/>
    <property type="molecule type" value="Genomic_DNA"/>
</dbReference>
<keyword evidence="2" id="KW-0689">Ribosomal protein</keyword>
<gene>
    <name evidence="2" type="ORF">HNR45_000654</name>
</gene>
<dbReference type="SUPFAM" id="SSF55315">
    <property type="entry name" value="L30e-like"/>
    <property type="match status" value="1"/>
</dbReference>
<feature type="domain" description="Ribosomal protein eL8/eL30/eS12/Gadd45" evidence="1">
    <location>
        <begin position="11"/>
        <end position="79"/>
    </location>
</feature>
<evidence type="ECO:0000313" key="3">
    <source>
        <dbReference type="Proteomes" id="UP000591941"/>
    </source>
</evidence>
<dbReference type="OrthoDB" id="1634364at2"/>
<reference evidence="2 3" key="1">
    <citation type="submission" date="2020-08" db="EMBL/GenBank/DDBJ databases">
        <title>Genomic Encyclopedia of Type Strains, Phase IV (KMG-IV): sequencing the most valuable type-strain genomes for metagenomic binning, comparative biology and taxonomic classification.</title>
        <authorList>
            <person name="Goeker M."/>
        </authorList>
    </citation>
    <scope>NUCLEOTIDE SEQUENCE [LARGE SCALE GENOMIC DNA]</scope>
    <source>
        <strain evidence="2 3">DSM 21255</strain>
    </source>
</reference>
<protein>
    <submittedName>
        <fullName evidence="2">Large subunit ribosomal protein L7A</fullName>
    </submittedName>
</protein>
<proteinExistence type="predicted"/>
<dbReference type="InterPro" id="IPR029064">
    <property type="entry name" value="Ribosomal_eL30-like_sf"/>
</dbReference>
<dbReference type="GeneID" id="93485926"/>
<dbReference type="RefSeq" id="WP_159822930.1">
    <property type="nucleotide sequence ID" value="NZ_CABWNB010000003.1"/>
</dbReference>
<dbReference type="Proteomes" id="UP000591941">
    <property type="component" value="Unassembled WGS sequence"/>
</dbReference>
<name>A0A841QYD6_9FIRM</name>
<dbReference type="AlphaFoldDB" id="A0A841QYD6"/>